<evidence type="ECO:0000259" key="1">
    <source>
        <dbReference type="Pfam" id="PF24035"/>
    </source>
</evidence>
<evidence type="ECO:0000313" key="2">
    <source>
        <dbReference type="EMBL" id="TYL36064.1"/>
    </source>
</evidence>
<dbReference type="InterPro" id="IPR055768">
    <property type="entry name" value="DUF7344"/>
</dbReference>
<sequence>MTDSQTVTIEVETTYDRSPTDLFDAFSDKRRQHVLEYLSDYGIATLDELTTRVASREKKSSEEQQQQIAISLVHHHLPKLEETGIVSYDSDHKNIQLLADPAELAPYLALATDREFGTGGQ</sequence>
<dbReference type="AlphaFoldDB" id="A0A8J8PZM2"/>
<dbReference type="Proteomes" id="UP000766904">
    <property type="component" value="Unassembled WGS sequence"/>
</dbReference>
<dbReference type="InterPro" id="IPR036388">
    <property type="entry name" value="WH-like_DNA-bd_sf"/>
</dbReference>
<accession>A0A8J8PZM2</accession>
<dbReference type="InterPro" id="IPR036390">
    <property type="entry name" value="WH_DNA-bd_sf"/>
</dbReference>
<dbReference type="Pfam" id="PF24035">
    <property type="entry name" value="DUF7344"/>
    <property type="match status" value="1"/>
</dbReference>
<gene>
    <name evidence="2" type="ORF">CV102_24295</name>
</gene>
<dbReference type="SUPFAM" id="SSF46785">
    <property type="entry name" value="Winged helix' DNA-binding domain"/>
    <property type="match status" value="1"/>
</dbReference>
<dbReference type="EMBL" id="PHNJ01000023">
    <property type="protein sequence ID" value="TYL36064.1"/>
    <property type="molecule type" value="Genomic_DNA"/>
</dbReference>
<name>A0A8J8PZM2_9EURY</name>
<dbReference type="OrthoDB" id="200487at2157"/>
<keyword evidence="3" id="KW-1185">Reference proteome</keyword>
<protein>
    <recommendedName>
        <fullName evidence="1">DUF7344 domain-containing protein</fullName>
    </recommendedName>
</protein>
<comment type="caution">
    <text evidence="2">The sequence shown here is derived from an EMBL/GenBank/DDBJ whole genome shotgun (WGS) entry which is preliminary data.</text>
</comment>
<reference evidence="2" key="1">
    <citation type="submission" date="2017-11" db="EMBL/GenBank/DDBJ databases">
        <authorList>
            <person name="Kajale S.C."/>
            <person name="Sharma A."/>
        </authorList>
    </citation>
    <scope>NUCLEOTIDE SEQUENCE</scope>
    <source>
        <strain evidence="2">LS1_42</strain>
    </source>
</reference>
<organism evidence="2 3">
    <name type="scientific">Natronococcus pandeyae</name>
    <dbReference type="NCBI Taxonomy" id="2055836"/>
    <lineage>
        <taxon>Archaea</taxon>
        <taxon>Methanobacteriati</taxon>
        <taxon>Methanobacteriota</taxon>
        <taxon>Stenosarchaea group</taxon>
        <taxon>Halobacteria</taxon>
        <taxon>Halobacteriales</taxon>
        <taxon>Natrialbaceae</taxon>
        <taxon>Natronococcus</taxon>
    </lineage>
</organism>
<proteinExistence type="predicted"/>
<feature type="domain" description="DUF7344" evidence="1">
    <location>
        <begin position="23"/>
        <end position="95"/>
    </location>
</feature>
<evidence type="ECO:0000313" key="3">
    <source>
        <dbReference type="Proteomes" id="UP000766904"/>
    </source>
</evidence>
<dbReference type="RefSeq" id="WP_148860567.1">
    <property type="nucleotide sequence ID" value="NZ_PHNJ01000023.1"/>
</dbReference>
<dbReference type="Gene3D" id="1.10.10.10">
    <property type="entry name" value="Winged helix-like DNA-binding domain superfamily/Winged helix DNA-binding domain"/>
    <property type="match status" value="1"/>
</dbReference>